<keyword evidence="4" id="KW-1185">Reference proteome</keyword>
<feature type="compositionally biased region" description="Basic and acidic residues" evidence="2">
    <location>
        <begin position="306"/>
        <end position="335"/>
    </location>
</feature>
<feature type="region of interest" description="Disordered" evidence="2">
    <location>
        <begin position="245"/>
        <end position="335"/>
    </location>
</feature>
<protein>
    <submittedName>
        <fullName evidence="3">Uncharacterized protein</fullName>
    </submittedName>
</protein>
<organism evidence="3 4">
    <name type="scientific">Ectocarpus siliculosus</name>
    <name type="common">Brown alga</name>
    <name type="synonym">Conferva siliculosa</name>
    <dbReference type="NCBI Taxonomy" id="2880"/>
    <lineage>
        <taxon>Eukaryota</taxon>
        <taxon>Sar</taxon>
        <taxon>Stramenopiles</taxon>
        <taxon>Ochrophyta</taxon>
        <taxon>PX clade</taxon>
        <taxon>Phaeophyceae</taxon>
        <taxon>Ectocarpales</taxon>
        <taxon>Ectocarpaceae</taxon>
        <taxon>Ectocarpus</taxon>
    </lineage>
</organism>
<evidence type="ECO:0000256" key="1">
    <source>
        <dbReference type="SAM" id="Coils"/>
    </source>
</evidence>
<sequence length="335" mass="37919">MSPPPDTIDSDERTELDALRLENDTLRRHLGRLEDKVQRAEESANLQAYQVKQMAQQLHHGHSQETDVHEQQQQQRFAEGAAPLEVRHLHGILQWLHQAKADMVENDRSKVQLEGDVRLLYNLLEKAKRERKSHDGKVQRLEKSIATSNTRAVELDKELQLQRKSFTRVLKSDRDVYETRTEAAEANAERRGRELKRLMTWVEKAESKFAEALRKLSAQAEDLGAANLGDLEGFAKDMSEDVSKLRQGVADSMRSRSRSKSKGRSCGREEGTQEENDKGKAKEKTKKTKTRKTGSKGDGASVTDADDSKARSDGGERQDKGHVDDNSLERPMAKV</sequence>
<evidence type="ECO:0000313" key="3">
    <source>
        <dbReference type="EMBL" id="CBJ33302.1"/>
    </source>
</evidence>
<dbReference type="AlphaFoldDB" id="D7G1Q7"/>
<feature type="compositionally biased region" description="Basic residues" evidence="2">
    <location>
        <begin position="283"/>
        <end position="294"/>
    </location>
</feature>
<gene>
    <name evidence="3" type="ORF">Esi_0456_0015</name>
</gene>
<dbReference type="Proteomes" id="UP000002630">
    <property type="component" value="Unassembled WGS sequence"/>
</dbReference>
<name>D7G1Q7_ECTSI</name>
<feature type="coiled-coil region" evidence="1">
    <location>
        <begin position="16"/>
        <end position="43"/>
    </location>
</feature>
<keyword evidence="1" id="KW-0175">Coiled coil</keyword>
<evidence type="ECO:0000313" key="4">
    <source>
        <dbReference type="Proteomes" id="UP000002630"/>
    </source>
</evidence>
<feature type="compositionally biased region" description="Basic residues" evidence="2">
    <location>
        <begin position="255"/>
        <end position="265"/>
    </location>
</feature>
<evidence type="ECO:0000256" key="2">
    <source>
        <dbReference type="SAM" id="MobiDB-lite"/>
    </source>
</evidence>
<feature type="region of interest" description="Disordered" evidence="2">
    <location>
        <begin position="53"/>
        <end position="77"/>
    </location>
</feature>
<dbReference type="InParanoid" id="D7G1Q7"/>
<reference evidence="3 4" key="1">
    <citation type="journal article" date="2010" name="Nature">
        <title>The Ectocarpus genome and the independent evolution of multicellularity in brown algae.</title>
        <authorList>
            <person name="Cock J.M."/>
            <person name="Sterck L."/>
            <person name="Rouze P."/>
            <person name="Scornet D."/>
            <person name="Allen A.E."/>
            <person name="Amoutzias G."/>
            <person name="Anthouard V."/>
            <person name="Artiguenave F."/>
            <person name="Aury J.M."/>
            <person name="Badger J.H."/>
            <person name="Beszteri B."/>
            <person name="Billiau K."/>
            <person name="Bonnet E."/>
            <person name="Bothwell J.H."/>
            <person name="Bowler C."/>
            <person name="Boyen C."/>
            <person name="Brownlee C."/>
            <person name="Carrano C.J."/>
            <person name="Charrier B."/>
            <person name="Cho G.Y."/>
            <person name="Coelho S.M."/>
            <person name="Collen J."/>
            <person name="Corre E."/>
            <person name="Da Silva C."/>
            <person name="Delage L."/>
            <person name="Delaroque N."/>
            <person name="Dittami S.M."/>
            <person name="Doulbeau S."/>
            <person name="Elias M."/>
            <person name="Farnham G."/>
            <person name="Gachon C.M."/>
            <person name="Gschloessl B."/>
            <person name="Heesch S."/>
            <person name="Jabbari K."/>
            <person name="Jubin C."/>
            <person name="Kawai H."/>
            <person name="Kimura K."/>
            <person name="Kloareg B."/>
            <person name="Kupper F.C."/>
            <person name="Lang D."/>
            <person name="Le Bail A."/>
            <person name="Leblanc C."/>
            <person name="Lerouge P."/>
            <person name="Lohr M."/>
            <person name="Lopez P.J."/>
            <person name="Martens C."/>
            <person name="Maumus F."/>
            <person name="Michel G."/>
            <person name="Miranda-Saavedra D."/>
            <person name="Morales J."/>
            <person name="Moreau H."/>
            <person name="Motomura T."/>
            <person name="Nagasato C."/>
            <person name="Napoli C.A."/>
            <person name="Nelson D.R."/>
            <person name="Nyvall-Collen P."/>
            <person name="Peters A.F."/>
            <person name="Pommier C."/>
            <person name="Potin P."/>
            <person name="Poulain J."/>
            <person name="Quesneville H."/>
            <person name="Read B."/>
            <person name="Rensing S.A."/>
            <person name="Ritter A."/>
            <person name="Rousvoal S."/>
            <person name="Samanta M."/>
            <person name="Samson G."/>
            <person name="Schroeder D.C."/>
            <person name="Segurens B."/>
            <person name="Strittmatter M."/>
            <person name="Tonon T."/>
            <person name="Tregear J.W."/>
            <person name="Valentin K."/>
            <person name="von Dassow P."/>
            <person name="Yamagishi T."/>
            <person name="Van de Peer Y."/>
            <person name="Wincker P."/>
        </authorList>
    </citation>
    <scope>NUCLEOTIDE SEQUENCE [LARGE SCALE GENOMIC DNA]</scope>
    <source>
        <strain evidence="4">Ec32 / CCAP1310/4</strain>
    </source>
</reference>
<proteinExistence type="predicted"/>
<feature type="compositionally biased region" description="Basic and acidic residues" evidence="2">
    <location>
        <begin position="266"/>
        <end position="282"/>
    </location>
</feature>
<dbReference type="OrthoDB" id="10377986at2759"/>
<accession>D7G1Q7</accession>
<dbReference type="EMBL" id="FN649760">
    <property type="protein sequence ID" value="CBJ33302.1"/>
    <property type="molecule type" value="Genomic_DNA"/>
</dbReference>
<feature type="coiled-coil region" evidence="1">
    <location>
        <begin position="110"/>
        <end position="158"/>
    </location>
</feature>